<feature type="compositionally biased region" description="Basic and acidic residues" evidence="1">
    <location>
        <begin position="1"/>
        <end position="10"/>
    </location>
</feature>
<evidence type="ECO:0000313" key="2">
    <source>
        <dbReference type="EMBL" id="ETO06917.1"/>
    </source>
</evidence>
<keyword evidence="3" id="KW-1185">Reference proteome</keyword>
<name>X6M0J5_RETFI</name>
<feature type="region of interest" description="Disordered" evidence="1">
    <location>
        <begin position="1"/>
        <end position="29"/>
    </location>
</feature>
<organism evidence="2 3">
    <name type="scientific">Reticulomyxa filosa</name>
    <dbReference type="NCBI Taxonomy" id="46433"/>
    <lineage>
        <taxon>Eukaryota</taxon>
        <taxon>Sar</taxon>
        <taxon>Rhizaria</taxon>
        <taxon>Retaria</taxon>
        <taxon>Foraminifera</taxon>
        <taxon>Monothalamids</taxon>
        <taxon>Reticulomyxidae</taxon>
        <taxon>Reticulomyxa</taxon>
    </lineage>
</organism>
<evidence type="ECO:0000256" key="1">
    <source>
        <dbReference type="SAM" id="MobiDB-lite"/>
    </source>
</evidence>
<feature type="non-terminal residue" evidence="2">
    <location>
        <position position="264"/>
    </location>
</feature>
<protein>
    <submittedName>
        <fullName evidence="2">Uncharacterized protein</fullName>
    </submittedName>
</protein>
<feature type="compositionally biased region" description="Low complexity" evidence="1">
    <location>
        <begin position="52"/>
        <end position="63"/>
    </location>
</feature>
<proteinExistence type="predicted"/>
<feature type="region of interest" description="Disordered" evidence="1">
    <location>
        <begin position="50"/>
        <end position="88"/>
    </location>
</feature>
<comment type="caution">
    <text evidence="2">The sequence shown here is derived from an EMBL/GenBank/DDBJ whole genome shotgun (WGS) entry which is preliminary data.</text>
</comment>
<feature type="compositionally biased region" description="Acidic residues" evidence="1">
    <location>
        <begin position="12"/>
        <end position="25"/>
    </location>
</feature>
<dbReference type="EMBL" id="ASPP01026683">
    <property type="protein sequence ID" value="ETO06917.1"/>
    <property type="molecule type" value="Genomic_DNA"/>
</dbReference>
<evidence type="ECO:0000313" key="3">
    <source>
        <dbReference type="Proteomes" id="UP000023152"/>
    </source>
</evidence>
<dbReference type="AlphaFoldDB" id="X6M0J5"/>
<dbReference type="Proteomes" id="UP000023152">
    <property type="component" value="Unassembled WGS sequence"/>
</dbReference>
<reference evidence="2 3" key="1">
    <citation type="journal article" date="2013" name="Curr. Biol.">
        <title>The Genome of the Foraminiferan Reticulomyxa filosa.</title>
        <authorList>
            <person name="Glockner G."/>
            <person name="Hulsmann N."/>
            <person name="Schleicher M."/>
            <person name="Noegel A.A."/>
            <person name="Eichinger L."/>
            <person name="Gallinger C."/>
            <person name="Pawlowski J."/>
            <person name="Sierra R."/>
            <person name="Euteneuer U."/>
            <person name="Pillet L."/>
            <person name="Moustafa A."/>
            <person name="Platzer M."/>
            <person name="Groth M."/>
            <person name="Szafranski K."/>
            <person name="Schliwa M."/>
        </authorList>
    </citation>
    <scope>NUCLEOTIDE SEQUENCE [LARGE SCALE GENOMIC DNA]</scope>
</reference>
<accession>X6M0J5</accession>
<sequence length="264" mass="30390">MEQIDSKGFGDSDVEGSDSETEEDLDRVVSKDEEVKVKKVKEVIEESKEVETTTITTVKSTTSCEKNLSQDSEDELEPGQLPLEEQPEDSMTQAEKIQLLESFLELTDAQINWKMFDVLFKDNVWIKELDKINYDEVIPPTKPLQSEEDSDIKPAKLSFGLMRLLSNEQAPEKVKTFLTEKCHEIALHALAVFHPLSTGNAYHGRSVLELLLRQCPKVFISKLANEKDLQYIYNIFVVFFFFRYVNWDFEITITIHHSTSEKCI</sequence>
<gene>
    <name evidence="2" type="ORF">RFI_30473</name>
</gene>